<dbReference type="RefSeq" id="WP_207279108.1">
    <property type="nucleotide sequence ID" value="NZ_JAFLEQ010000015.1"/>
</dbReference>
<dbReference type="EMBL" id="JAFLEQ010000015">
    <property type="protein sequence ID" value="MBN9644624.1"/>
    <property type="molecule type" value="Genomic_DNA"/>
</dbReference>
<accession>A0A939E1C0</accession>
<gene>
    <name evidence="2" type="ORF">JZY06_08395</name>
</gene>
<feature type="region of interest" description="Disordered" evidence="1">
    <location>
        <begin position="1"/>
        <end position="22"/>
    </location>
</feature>
<dbReference type="Gene3D" id="3.40.50.1820">
    <property type="entry name" value="alpha/beta hydrolase"/>
    <property type="match status" value="1"/>
</dbReference>
<reference evidence="2" key="1">
    <citation type="submission" date="2021-03" db="EMBL/GenBank/DDBJ databases">
        <authorList>
            <person name="Sun Q."/>
        </authorList>
    </citation>
    <scope>NUCLEOTIDE SEQUENCE</scope>
    <source>
        <strain evidence="2">CCM 8862</strain>
    </source>
</reference>
<evidence type="ECO:0008006" key="4">
    <source>
        <dbReference type="Google" id="ProtNLM"/>
    </source>
</evidence>
<name>A0A939E1C0_9CORY</name>
<comment type="caution">
    <text evidence="2">The sequence shown here is derived from an EMBL/GenBank/DDBJ whole genome shotgun (WGS) entry which is preliminary data.</text>
</comment>
<protein>
    <recommendedName>
        <fullName evidence="4">Alpha/beta hydrolase</fullName>
    </recommendedName>
</protein>
<dbReference type="AlphaFoldDB" id="A0A939E1C0"/>
<keyword evidence="3" id="KW-1185">Reference proteome</keyword>
<organism evidence="2 3">
    <name type="scientific">Corynebacterium mendelii</name>
    <dbReference type="NCBI Taxonomy" id="2765362"/>
    <lineage>
        <taxon>Bacteria</taxon>
        <taxon>Bacillati</taxon>
        <taxon>Actinomycetota</taxon>
        <taxon>Actinomycetes</taxon>
        <taxon>Mycobacteriales</taxon>
        <taxon>Corynebacteriaceae</taxon>
        <taxon>Corynebacterium</taxon>
    </lineage>
</organism>
<evidence type="ECO:0000313" key="3">
    <source>
        <dbReference type="Proteomes" id="UP000664332"/>
    </source>
</evidence>
<dbReference type="Proteomes" id="UP000664332">
    <property type="component" value="Unassembled WGS sequence"/>
</dbReference>
<proteinExistence type="predicted"/>
<evidence type="ECO:0000313" key="2">
    <source>
        <dbReference type="EMBL" id="MBN9644624.1"/>
    </source>
</evidence>
<dbReference type="SUPFAM" id="SSF53474">
    <property type="entry name" value="alpha/beta-Hydrolases"/>
    <property type="match status" value="1"/>
</dbReference>
<sequence length="385" mass="40605">MDSTPSSAPGRVSPGSRPVPIPNRRIADRAVDQELVADAVRLGVPQFAFLPEQDAWAMVVAVSRDDPRLAGMTVFASLGGLTDRSRIEAGILTPHQGMDTVLSAVFEVPRTWRGACSLIPFPGDIAVPDGTDAVAMKQFWLAAISRSVLFNGPEMTGPRGKSSLVKAPDASCPEAVAPPERWQREHVCLDYPGAAQATVITTAGTGPVLVVFDGNKFLDAHLDHYLAAGCPLPRAMVFIGHGDSVAERNRDLIDCPDFPGAVARIAGRLSAGDKAMVAGSSYGGVGAVRTTLAHPGVFSTALAYSPPYAALADTWPVTRAGKDTVIISRGGSLEWLLTDGFTWGENTLRNQGVTVIAGRFAGGHDMACWREDMARDYVAAASGTL</sequence>
<dbReference type="InterPro" id="IPR029058">
    <property type="entry name" value="AB_hydrolase_fold"/>
</dbReference>
<evidence type="ECO:0000256" key="1">
    <source>
        <dbReference type="SAM" id="MobiDB-lite"/>
    </source>
</evidence>